<accession>A0A0A3IVU5</accession>
<dbReference type="OrthoDB" id="2941662at2"/>
<name>A0A0A3IVU5_9BACI</name>
<keyword evidence="2" id="KW-1185">Reference proteome</keyword>
<protein>
    <recommendedName>
        <fullName evidence="3">PD-(D/E)XK nuclease superfamily protein</fullName>
    </recommendedName>
</protein>
<dbReference type="eggNOG" id="ENOG502ZA52">
    <property type="taxonomic scope" value="Bacteria"/>
</dbReference>
<dbReference type="RefSeq" id="WP_036150305.1">
    <property type="nucleotide sequence ID" value="NZ_AVCX01000027.1"/>
</dbReference>
<dbReference type="EMBL" id="JPVP01000036">
    <property type="protein sequence ID" value="KGR88791.1"/>
    <property type="molecule type" value="Genomic_DNA"/>
</dbReference>
<dbReference type="AlphaFoldDB" id="A0A0A3IVU5"/>
<evidence type="ECO:0000313" key="1">
    <source>
        <dbReference type="EMBL" id="KGR88791.1"/>
    </source>
</evidence>
<evidence type="ECO:0000313" key="2">
    <source>
        <dbReference type="Proteomes" id="UP000030437"/>
    </source>
</evidence>
<dbReference type="InterPro" id="IPR029470">
    <property type="entry name" value="PDDEXK_4"/>
</dbReference>
<gene>
    <name evidence="1" type="ORF">CD32_01015</name>
</gene>
<organism evidence="1 2">
    <name type="scientific">Lysinibacillus odysseyi 34hs-1 = NBRC 100172</name>
    <dbReference type="NCBI Taxonomy" id="1220589"/>
    <lineage>
        <taxon>Bacteria</taxon>
        <taxon>Bacillati</taxon>
        <taxon>Bacillota</taxon>
        <taxon>Bacilli</taxon>
        <taxon>Bacillales</taxon>
        <taxon>Bacillaceae</taxon>
        <taxon>Lysinibacillus</taxon>
    </lineage>
</organism>
<sequence length="366" mass="42608">MNVIDALNIFYREDVISDFLKSCFEDSNSFLHRFLSCANISLSKETRFTIENRVGLGKSIGTPDMLIVAQDRNENHIIIIENKLGAAEGFAQTQRYESSEAKTIIRSRLNLDESDLRFHFIYLTLDKTVTPSSSNFSHIHYDEFLQPEWLLNDSTLNLIFTDFKEKLYQFYAPLEQPFQTISLGLNLDSTQKKFCWQSILFDKFQGETQFELDWGEAGGIGRKNFIFLITKPSWKAKKSFKETGLANTHYIHIDTYINLLNSKKNFVYEIGIRFETYPYIPHKHIKSIDGYEYFIRNKEIFSELLFENIASQIAGAKKRNSKLLIMTVPVNDTNLNTSIEDYKNKVLIIEKAIDLTIKELQQKQIF</sequence>
<comment type="caution">
    <text evidence="1">The sequence shown here is derived from an EMBL/GenBank/DDBJ whole genome shotgun (WGS) entry which is preliminary data.</text>
</comment>
<proteinExistence type="predicted"/>
<reference evidence="1 2" key="1">
    <citation type="submission" date="2014-02" db="EMBL/GenBank/DDBJ databases">
        <title>Draft genome sequence of Lysinibacillus odysseyi NBRC 100172.</title>
        <authorList>
            <person name="Zhang F."/>
            <person name="Wang G."/>
            <person name="Zhang L."/>
        </authorList>
    </citation>
    <scope>NUCLEOTIDE SEQUENCE [LARGE SCALE GENOMIC DNA]</scope>
    <source>
        <strain evidence="1 2">NBRC 100172</strain>
    </source>
</reference>
<dbReference type="Pfam" id="PF14281">
    <property type="entry name" value="PDDEXK_4"/>
    <property type="match status" value="1"/>
</dbReference>
<dbReference type="Proteomes" id="UP000030437">
    <property type="component" value="Unassembled WGS sequence"/>
</dbReference>
<evidence type="ECO:0008006" key="3">
    <source>
        <dbReference type="Google" id="ProtNLM"/>
    </source>
</evidence>